<name>A0A1Y3E4B1_9BILA</name>
<gene>
    <name evidence="3" type="ORF">D917_04479</name>
</gene>
<feature type="transmembrane region" description="Helical" evidence="2">
    <location>
        <begin position="222"/>
        <end position="243"/>
    </location>
</feature>
<sequence>MGESSGRVVGPPGGCIDSRFFVSFPGEVQQANLAVHYCIVYEQGVVSRGCCLSLDASGDLDTCCCVESEESVCSTVDLDPTRAVEGTSAASEARAVPSAGPSTGHCPSSPPPVKRPRMQDHLQVDVSASTACSTTAGVIPSPSSCHAASPNSASMTNTITCRLKKLVHACNGTSPQNRENRPAAWSSQHGLLKSAGHSRLPDADQELIRIVAQYLRNMGFRLLGLIFFAIFMMMMMTFCRNIFNSSGAWK</sequence>
<evidence type="ECO:0000256" key="2">
    <source>
        <dbReference type="SAM" id="Phobius"/>
    </source>
</evidence>
<evidence type="ECO:0000313" key="4">
    <source>
        <dbReference type="Proteomes" id="UP000243006"/>
    </source>
</evidence>
<dbReference type="AlphaFoldDB" id="A0A1Y3E4B1"/>
<evidence type="ECO:0000256" key="1">
    <source>
        <dbReference type="SAM" id="MobiDB-lite"/>
    </source>
</evidence>
<keyword evidence="2" id="KW-0812">Transmembrane</keyword>
<proteinExistence type="predicted"/>
<keyword evidence="2" id="KW-0472">Membrane</keyword>
<keyword evidence="2" id="KW-1133">Transmembrane helix</keyword>
<reference evidence="3 4" key="1">
    <citation type="submission" date="2015-04" db="EMBL/GenBank/DDBJ databases">
        <title>Draft genome of the roundworm Trichinella nativa.</title>
        <authorList>
            <person name="Mitreva M."/>
        </authorList>
    </citation>
    <scope>NUCLEOTIDE SEQUENCE [LARGE SCALE GENOMIC DNA]</scope>
    <source>
        <strain evidence="3 4">ISS45</strain>
    </source>
</reference>
<evidence type="ECO:0000313" key="3">
    <source>
        <dbReference type="EMBL" id="OUC39932.1"/>
    </source>
</evidence>
<protein>
    <submittedName>
        <fullName evidence="3">Uncharacterized protein</fullName>
    </submittedName>
</protein>
<organism evidence="3 4">
    <name type="scientific">Trichinella nativa</name>
    <dbReference type="NCBI Taxonomy" id="6335"/>
    <lineage>
        <taxon>Eukaryota</taxon>
        <taxon>Metazoa</taxon>
        <taxon>Ecdysozoa</taxon>
        <taxon>Nematoda</taxon>
        <taxon>Enoplea</taxon>
        <taxon>Dorylaimia</taxon>
        <taxon>Trichinellida</taxon>
        <taxon>Trichinellidae</taxon>
        <taxon>Trichinella</taxon>
    </lineage>
</organism>
<feature type="region of interest" description="Disordered" evidence="1">
    <location>
        <begin position="87"/>
        <end position="117"/>
    </location>
</feature>
<comment type="caution">
    <text evidence="3">The sequence shown here is derived from an EMBL/GenBank/DDBJ whole genome shotgun (WGS) entry which is preliminary data.</text>
</comment>
<accession>A0A1Y3E4B1</accession>
<dbReference type="EMBL" id="LVZM01023548">
    <property type="protein sequence ID" value="OUC39932.1"/>
    <property type="molecule type" value="Genomic_DNA"/>
</dbReference>
<dbReference type="Proteomes" id="UP000243006">
    <property type="component" value="Unassembled WGS sequence"/>
</dbReference>